<evidence type="ECO:0000313" key="5">
    <source>
        <dbReference type="Proteomes" id="UP001449657"/>
    </source>
</evidence>
<sequence>MNEQNIRALLEKYRKGEASPQEERLLHEWLDGLADRGEAPDLETSEKARLHDTMWRHIEAHAPKRARRTWPYVAAAASIAGVVALAATWLLRPDAPRTTTLTTAPGEMRTFTLPDDTRITAGPNTELAYSGRQVAVLRGKAYFEVEASAEKPFLVCSGPDTATVLGTRFTVERPADGEFRRVTLLEGKVKASGHGLLEPGQRITYPQKQIEHIQQPDALAWTQGEILLQNAPLSEVIRTLEDQYGINVSTALDKSAGNYTFRFPAGMPLPQVLDILQKISYKSKIKFTMNENRLTIH</sequence>
<dbReference type="Pfam" id="PF04773">
    <property type="entry name" value="FecR"/>
    <property type="match status" value="1"/>
</dbReference>
<name>A0ABZ2Z8J2_9BACT</name>
<evidence type="ECO:0000256" key="1">
    <source>
        <dbReference type="SAM" id="Phobius"/>
    </source>
</evidence>
<dbReference type="Pfam" id="PF16344">
    <property type="entry name" value="FecR_C"/>
    <property type="match status" value="1"/>
</dbReference>
<dbReference type="InterPro" id="IPR032508">
    <property type="entry name" value="FecR_C"/>
</dbReference>
<keyword evidence="1" id="KW-0472">Membrane</keyword>
<dbReference type="RefSeq" id="WP_341842719.1">
    <property type="nucleotide sequence ID" value="NZ_CP149792.1"/>
</dbReference>
<reference evidence="4 5" key="1">
    <citation type="submission" date="2024-03" db="EMBL/GenBank/DDBJ databases">
        <title>Chitinophaga caseinilytica sp. nov., a casein hydrolysing bacterium isolated from forest soil.</title>
        <authorList>
            <person name="Lee D.S."/>
            <person name="Han D.M."/>
            <person name="Baek J.H."/>
            <person name="Choi D.G."/>
            <person name="Jeon J.H."/>
            <person name="Jeon C.O."/>
        </authorList>
    </citation>
    <scope>NUCLEOTIDE SEQUENCE [LARGE SCALE GENOMIC DNA]</scope>
    <source>
        <strain evidence="4 5">KACC 19118</strain>
    </source>
</reference>
<dbReference type="Gene3D" id="2.60.120.1440">
    <property type="match status" value="1"/>
</dbReference>
<feature type="domain" description="FecR protein" evidence="2">
    <location>
        <begin position="100"/>
        <end position="190"/>
    </location>
</feature>
<evidence type="ECO:0000259" key="3">
    <source>
        <dbReference type="Pfam" id="PF16344"/>
    </source>
</evidence>
<dbReference type="PANTHER" id="PTHR30273:SF2">
    <property type="entry name" value="PROTEIN FECR"/>
    <property type="match status" value="1"/>
</dbReference>
<dbReference type="PIRSF" id="PIRSF018266">
    <property type="entry name" value="FecR"/>
    <property type="match status" value="1"/>
</dbReference>
<proteinExistence type="predicted"/>
<dbReference type="InterPro" id="IPR006860">
    <property type="entry name" value="FecR"/>
</dbReference>
<gene>
    <name evidence="4" type="ORF">WJU22_08020</name>
</gene>
<dbReference type="Gene3D" id="3.55.50.30">
    <property type="match status" value="1"/>
</dbReference>
<feature type="domain" description="Protein FecR C-terminal" evidence="3">
    <location>
        <begin position="226"/>
        <end position="296"/>
    </location>
</feature>
<keyword evidence="1" id="KW-1133">Transmembrane helix</keyword>
<accession>A0ABZ2Z8J2</accession>
<dbReference type="InterPro" id="IPR012373">
    <property type="entry name" value="Ferrdict_sens_TM"/>
</dbReference>
<dbReference type="EMBL" id="CP150096">
    <property type="protein sequence ID" value="WZN48119.1"/>
    <property type="molecule type" value="Genomic_DNA"/>
</dbReference>
<dbReference type="Proteomes" id="UP001449657">
    <property type="component" value="Chromosome"/>
</dbReference>
<feature type="transmembrane region" description="Helical" evidence="1">
    <location>
        <begin position="70"/>
        <end position="91"/>
    </location>
</feature>
<organism evidence="4 5">
    <name type="scientific">Chitinophaga caseinilytica</name>
    <dbReference type="NCBI Taxonomy" id="2267521"/>
    <lineage>
        <taxon>Bacteria</taxon>
        <taxon>Pseudomonadati</taxon>
        <taxon>Bacteroidota</taxon>
        <taxon>Chitinophagia</taxon>
        <taxon>Chitinophagales</taxon>
        <taxon>Chitinophagaceae</taxon>
        <taxon>Chitinophaga</taxon>
    </lineage>
</organism>
<dbReference type="PANTHER" id="PTHR30273">
    <property type="entry name" value="PERIPLASMIC SIGNAL SENSOR AND SIGMA FACTOR ACTIVATOR FECR-RELATED"/>
    <property type="match status" value="1"/>
</dbReference>
<evidence type="ECO:0000259" key="2">
    <source>
        <dbReference type="Pfam" id="PF04773"/>
    </source>
</evidence>
<keyword evidence="1" id="KW-0812">Transmembrane</keyword>
<keyword evidence="5" id="KW-1185">Reference proteome</keyword>
<evidence type="ECO:0000313" key="4">
    <source>
        <dbReference type="EMBL" id="WZN48119.1"/>
    </source>
</evidence>
<protein>
    <submittedName>
        <fullName evidence="4">FecR domain-containing protein</fullName>
    </submittedName>
</protein>